<evidence type="ECO:0000313" key="1">
    <source>
        <dbReference type="EMBL" id="VDN94122.1"/>
    </source>
</evidence>
<sequence length="85" mass="9143">MIWSPCGASAAASLIGYIKKSLEVAAMAGRRAFGDFSIKKAANHGLLLCDLDVTLGVHFWKFQSDEMTFPLLGRSSNPSTSCIFS</sequence>
<dbReference type="Proteomes" id="UP000278627">
    <property type="component" value="Unassembled WGS sequence"/>
</dbReference>
<dbReference type="EMBL" id="UZAD01013335">
    <property type="protein sequence ID" value="VDN94122.1"/>
    <property type="molecule type" value="Genomic_DNA"/>
</dbReference>
<organism evidence="3">
    <name type="scientific">Brugia pahangi</name>
    <name type="common">Filarial nematode worm</name>
    <dbReference type="NCBI Taxonomy" id="6280"/>
    <lineage>
        <taxon>Eukaryota</taxon>
        <taxon>Metazoa</taxon>
        <taxon>Ecdysozoa</taxon>
        <taxon>Nematoda</taxon>
        <taxon>Chromadorea</taxon>
        <taxon>Rhabditida</taxon>
        <taxon>Spirurina</taxon>
        <taxon>Spiruromorpha</taxon>
        <taxon>Filarioidea</taxon>
        <taxon>Onchocercidae</taxon>
        <taxon>Brugia</taxon>
    </lineage>
</organism>
<name>A0A0N4TVT4_BRUPA</name>
<evidence type="ECO:0000313" key="2">
    <source>
        <dbReference type="Proteomes" id="UP000278627"/>
    </source>
</evidence>
<dbReference type="AlphaFoldDB" id="A0A0N4TVT4"/>
<keyword evidence="2" id="KW-1185">Reference proteome</keyword>
<proteinExistence type="predicted"/>
<accession>A0A0N4TVT4</accession>
<protein>
    <submittedName>
        <fullName evidence="3">Secreted protein</fullName>
    </submittedName>
</protein>
<evidence type="ECO:0000313" key="3">
    <source>
        <dbReference type="WBParaSite" id="BPAG_0001300801-mRNA-1"/>
    </source>
</evidence>
<dbReference type="WBParaSite" id="BPAG_0001300801-mRNA-1">
    <property type="protein sequence ID" value="BPAG_0001300801-mRNA-1"/>
    <property type="gene ID" value="BPAG_0001300801"/>
</dbReference>
<reference evidence="1 2" key="2">
    <citation type="submission" date="2018-11" db="EMBL/GenBank/DDBJ databases">
        <authorList>
            <consortium name="Pathogen Informatics"/>
        </authorList>
    </citation>
    <scope>NUCLEOTIDE SEQUENCE [LARGE SCALE GENOMIC DNA]</scope>
</reference>
<gene>
    <name evidence="1" type="ORF">BPAG_LOCUS12936</name>
</gene>
<reference evidence="3" key="1">
    <citation type="submission" date="2017-02" db="UniProtKB">
        <authorList>
            <consortium name="WormBaseParasite"/>
        </authorList>
    </citation>
    <scope>IDENTIFICATION</scope>
</reference>